<keyword evidence="5 12" id="KW-0732">Signal</keyword>
<evidence type="ECO:0000256" key="10">
    <source>
        <dbReference type="PROSITE-ProRule" id="PRU01360"/>
    </source>
</evidence>
<feature type="chain" id="PRO_5011709567" evidence="12">
    <location>
        <begin position="24"/>
        <end position="611"/>
    </location>
</feature>
<dbReference type="Proteomes" id="UP000199308">
    <property type="component" value="Unassembled WGS sequence"/>
</dbReference>
<keyword evidence="4 10" id="KW-0812">Transmembrane</keyword>
<keyword evidence="8 10" id="KW-0472">Membrane</keyword>
<feature type="signal peptide" evidence="12">
    <location>
        <begin position="1"/>
        <end position="23"/>
    </location>
</feature>
<dbReference type="GO" id="GO:0006811">
    <property type="term" value="P:monoatomic ion transport"/>
    <property type="evidence" value="ECO:0007669"/>
    <property type="project" value="UniProtKB-KW"/>
</dbReference>
<evidence type="ECO:0000313" key="15">
    <source>
        <dbReference type="EMBL" id="SET66754.1"/>
    </source>
</evidence>
<gene>
    <name evidence="15" type="ORF">SAMN05660429_02346</name>
</gene>
<evidence type="ECO:0000313" key="16">
    <source>
        <dbReference type="Proteomes" id="UP000199308"/>
    </source>
</evidence>
<keyword evidence="2 10" id="KW-0813">Transport</keyword>
<feature type="domain" description="TonB-dependent receptor plug" evidence="14">
    <location>
        <begin position="47"/>
        <end position="151"/>
    </location>
</feature>
<keyword evidence="7 11" id="KW-0798">TonB box</keyword>
<dbReference type="CDD" id="cd01347">
    <property type="entry name" value="ligand_gated_channel"/>
    <property type="match status" value="1"/>
</dbReference>
<evidence type="ECO:0000256" key="4">
    <source>
        <dbReference type="ARBA" id="ARBA00022692"/>
    </source>
</evidence>
<dbReference type="PANTHER" id="PTHR30069">
    <property type="entry name" value="TONB-DEPENDENT OUTER MEMBRANE RECEPTOR"/>
    <property type="match status" value="1"/>
</dbReference>
<keyword evidence="16" id="KW-1185">Reference proteome</keyword>
<dbReference type="InterPro" id="IPR039426">
    <property type="entry name" value="TonB-dep_rcpt-like"/>
</dbReference>
<reference evidence="15 16" key="1">
    <citation type="submission" date="2016-10" db="EMBL/GenBank/DDBJ databases">
        <authorList>
            <person name="de Groot N.N."/>
        </authorList>
    </citation>
    <scope>NUCLEOTIDE SEQUENCE [LARGE SCALE GENOMIC DNA]</scope>
    <source>
        <strain evidence="15 16">DSM 19706</strain>
    </source>
</reference>
<dbReference type="OrthoDB" id="9764669at2"/>
<proteinExistence type="inferred from homology"/>
<keyword evidence="9 10" id="KW-0998">Cell outer membrane</keyword>
<evidence type="ECO:0000256" key="12">
    <source>
        <dbReference type="SAM" id="SignalP"/>
    </source>
</evidence>
<feature type="domain" description="TonB-dependent receptor-like beta-barrel" evidence="13">
    <location>
        <begin position="212"/>
        <end position="584"/>
    </location>
</feature>
<dbReference type="EMBL" id="FOHK01000011">
    <property type="protein sequence ID" value="SET66754.1"/>
    <property type="molecule type" value="Genomic_DNA"/>
</dbReference>
<evidence type="ECO:0000256" key="5">
    <source>
        <dbReference type="ARBA" id="ARBA00022729"/>
    </source>
</evidence>
<dbReference type="RefSeq" id="WP_093330605.1">
    <property type="nucleotide sequence ID" value="NZ_AP027363.1"/>
</dbReference>
<keyword evidence="6" id="KW-0406">Ion transport</keyword>
<evidence type="ECO:0000256" key="9">
    <source>
        <dbReference type="ARBA" id="ARBA00023237"/>
    </source>
</evidence>
<comment type="subcellular location">
    <subcellularLocation>
        <location evidence="1 10">Cell outer membrane</location>
        <topology evidence="1 10">Multi-pass membrane protein</topology>
    </subcellularLocation>
</comment>
<evidence type="ECO:0000256" key="8">
    <source>
        <dbReference type="ARBA" id="ARBA00023136"/>
    </source>
</evidence>
<comment type="similarity">
    <text evidence="10 11">Belongs to the TonB-dependent receptor family.</text>
</comment>
<keyword evidence="3 10" id="KW-1134">Transmembrane beta strand</keyword>
<evidence type="ECO:0000256" key="1">
    <source>
        <dbReference type="ARBA" id="ARBA00004571"/>
    </source>
</evidence>
<organism evidence="15 16">
    <name type="scientific">Thalassotalea agarivorans</name>
    <name type="common">Thalassomonas agarivorans</name>
    <dbReference type="NCBI Taxonomy" id="349064"/>
    <lineage>
        <taxon>Bacteria</taxon>
        <taxon>Pseudomonadati</taxon>
        <taxon>Pseudomonadota</taxon>
        <taxon>Gammaproteobacteria</taxon>
        <taxon>Alteromonadales</taxon>
        <taxon>Colwelliaceae</taxon>
        <taxon>Thalassotalea</taxon>
    </lineage>
</organism>
<dbReference type="InterPro" id="IPR012910">
    <property type="entry name" value="Plug_dom"/>
</dbReference>
<dbReference type="SUPFAM" id="SSF56935">
    <property type="entry name" value="Porins"/>
    <property type="match status" value="1"/>
</dbReference>
<dbReference type="Gene3D" id="2.40.170.20">
    <property type="entry name" value="TonB-dependent receptor, beta-barrel domain"/>
    <property type="match status" value="1"/>
</dbReference>
<dbReference type="InterPro" id="IPR037066">
    <property type="entry name" value="Plug_dom_sf"/>
</dbReference>
<dbReference type="Pfam" id="PF07715">
    <property type="entry name" value="Plug"/>
    <property type="match status" value="1"/>
</dbReference>
<dbReference type="AlphaFoldDB" id="A0A1I0G7J2"/>
<dbReference type="InterPro" id="IPR036942">
    <property type="entry name" value="Beta-barrel_TonB_sf"/>
</dbReference>
<name>A0A1I0G7J2_THASX</name>
<evidence type="ECO:0000256" key="3">
    <source>
        <dbReference type="ARBA" id="ARBA00022452"/>
    </source>
</evidence>
<evidence type="ECO:0000256" key="7">
    <source>
        <dbReference type="ARBA" id="ARBA00023077"/>
    </source>
</evidence>
<evidence type="ECO:0000256" key="6">
    <source>
        <dbReference type="ARBA" id="ARBA00023065"/>
    </source>
</evidence>
<dbReference type="STRING" id="349064.SAMN05660429_02346"/>
<dbReference type="GO" id="GO:0009279">
    <property type="term" value="C:cell outer membrane"/>
    <property type="evidence" value="ECO:0007669"/>
    <property type="project" value="UniProtKB-SubCell"/>
</dbReference>
<dbReference type="PANTHER" id="PTHR30069:SF53">
    <property type="entry name" value="COLICIN I RECEPTOR-RELATED"/>
    <property type="match status" value="1"/>
</dbReference>
<protein>
    <submittedName>
        <fullName evidence="15">Vitamin B12 transporter</fullName>
    </submittedName>
</protein>
<sequence length="611" mass="66681">MKKTICTLSPITLALLSGFNASAAETVEENLEVITVTGTRSELALDQQLSSVTVITREDIERIQPKSFVDLLTSLPGVDVASNGGRGQSASVFLRGANSNQTLYLLDGVRISSASLGTTDVNAIAPEIIDRIEIVRGPRAALWGSDAIGGVVQIFTRKLEENSAFAGATFGSEGYKQYKAGLGLKHGDGQSNLTVNHEQADGFDSLATAEPDKDGYEYTSFAFNGKQQLSAAFSLDWLAQLDKGDNEYDNAFGGNNQTEIDNHVYSLGANFDTQSTTTRVSIAQSQNSSTQYGSGADTLFETTRNQVSALFNARPTSAFQYNVGGDFYIEELAGTTDYATDSRNVIGVFGHGIYNGDLFAFEAAARYDDVEGIDSEVTYNAGVGINFGESTRISFNHGTGFKAPTFNDLYYPASPYSSGNPDLVSETSSSYEILLTSQLGKFDLNLSVYTTDVENLIQWQPDENFFYQPQNVAEAELKGAEFVAQYNGNFGSHTFNATYGSAVDAQTDKDLLRRADYQFNYLFGIDIGELGLYMEYQYVGKRYDSGFDENFAPIDIKLDAYSLLNLSARYPVGDYVELEARITNATDEEYQTVNNYNTQGRAAYLGVVFKL</sequence>
<dbReference type="Pfam" id="PF00593">
    <property type="entry name" value="TonB_dep_Rec_b-barrel"/>
    <property type="match status" value="1"/>
</dbReference>
<dbReference type="InterPro" id="IPR000531">
    <property type="entry name" value="Beta-barrel_TonB"/>
</dbReference>
<dbReference type="PROSITE" id="PS52016">
    <property type="entry name" value="TONB_DEPENDENT_REC_3"/>
    <property type="match status" value="1"/>
</dbReference>
<evidence type="ECO:0000256" key="11">
    <source>
        <dbReference type="RuleBase" id="RU003357"/>
    </source>
</evidence>
<evidence type="ECO:0000259" key="13">
    <source>
        <dbReference type="Pfam" id="PF00593"/>
    </source>
</evidence>
<dbReference type="GO" id="GO:0015889">
    <property type="term" value="P:cobalamin transport"/>
    <property type="evidence" value="ECO:0007669"/>
    <property type="project" value="TreeGrafter"/>
</dbReference>
<evidence type="ECO:0000256" key="2">
    <source>
        <dbReference type="ARBA" id="ARBA00022448"/>
    </source>
</evidence>
<dbReference type="Gene3D" id="2.170.130.10">
    <property type="entry name" value="TonB-dependent receptor, plug domain"/>
    <property type="match status" value="1"/>
</dbReference>
<evidence type="ECO:0000259" key="14">
    <source>
        <dbReference type="Pfam" id="PF07715"/>
    </source>
</evidence>
<accession>A0A1I0G7J2</accession>